<keyword evidence="5" id="KW-0234">DNA repair</keyword>
<sequence>MPTQGFALFDTSIGRCGLAWGASGLIGLQLPESTPGAAWARLRRRFPEAVESEPPPEVEAVIDRIRDLLSGGRDDLADVPLDLGGQSAFNLRVYEIARAIAPGETSTYGEVAKAMGEPGAARAVGKALGENPWPIVVPCHRVLSASGGIGGFSAPGGSTTKARLLTLEKAKTDAVPTLFDLEFSVAPPRGARVPSPLAGEGVAESDG</sequence>
<dbReference type="SUPFAM" id="SSF53155">
    <property type="entry name" value="Methylated DNA-protein cysteine methyltransferase domain"/>
    <property type="match status" value="1"/>
</dbReference>
<dbReference type="NCBIfam" id="TIGR00589">
    <property type="entry name" value="ogt"/>
    <property type="match status" value="1"/>
</dbReference>
<evidence type="ECO:0000313" key="9">
    <source>
        <dbReference type="Proteomes" id="UP000240527"/>
    </source>
</evidence>
<evidence type="ECO:0000256" key="3">
    <source>
        <dbReference type="ARBA" id="ARBA00022679"/>
    </source>
</evidence>
<organism evidence="8 9">
    <name type="scientific">Caulobacter segnis</name>
    <dbReference type="NCBI Taxonomy" id="88688"/>
    <lineage>
        <taxon>Bacteria</taxon>
        <taxon>Pseudomonadati</taxon>
        <taxon>Pseudomonadota</taxon>
        <taxon>Alphaproteobacteria</taxon>
        <taxon>Caulobacterales</taxon>
        <taxon>Caulobacteraceae</taxon>
        <taxon>Caulobacter</taxon>
    </lineage>
</organism>
<dbReference type="RefSeq" id="WP_013080775.1">
    <property type="nucleotide sequence ID" value="NZ_CP027850.1"/>
</dbReference>
<dbReference type="CDD" id="cd06445">
    <property type="entry name" value="ATase"/>
    <property type="match status" value="1"/>
</dbReference>
<dbReference type="InterPro" id="IPR036217">
    <property type="entry name" value="MethylDNA_cys_MeTrfase_DNAb"/>
</dbReference>
<dbReference type="Gene3D" id="1.10.10.10">
    <property type="entry name" value="Winged helix-like DNA-binding domain superfamily/Winged helix DNA-binding domain"/>
    <property type="match status" value="1"/>
</dbReference>
<dbReference type="SUPFAM" id="SSF46767">
    <property type="entry name" value="Methylated DNA-protein cysteine methyltransferase, C-terminal domain"/>
    <property type="match status" value="1"/>
</dbReference>
<keyword evidence="2" id="KW-0489">Methyltransferase</keyword>
<dbReference type="EMBL" id="CP027850">
    <property type="protein sequence ID" value="AVQ03732.1"/>
    <property type="molecule type" value="Genomic_DNA"/>
</dbReference>
<dbReference type="Pfam" id="PF01035">
    <property type="entry name" value="DNA_binding_1"/>
    <property type="match status" value="1"/>
</dbReference>
<evidence type="ECO:0000256" key="1">
    <source>
        <dbReference type="ARBA" id="ARBA00001286"/>
    </source>
</evidence>
<accession>A0ABM6TKG4</accession>
<keyword evidence="4" id="KW-0227">DNA damage</keyword>
<dbReference type="Gene3D" id="3.30.160.70">
    <property type="entry name" value="Methylated DNA-protein cysteine methyltransferase domain"/>
    <property type="match status" value="1"/>
</dbReference>
<comment type="catalytic activity">
    <reaction evidence="6">
        <text>a 6-O-methyl-2'-deoxyguanosine in DNA + L-cysteinyl-[protein] = S-methyl-L-cysteinyl-[protein] + a 2'-deoxyguanosine in DNA</text>
        <dbReference type="Rhea" id="RHEA:24000"/>
        <dbReference type="Rhea" id="RHEA-COMP:10131"/>
        <dbReference type="Rhea" id="RHEA-COMP:10132"/>
        <dbReference type="Rhea" id="RHEA-COMP:11367"/>
        <dbReference type="Rhea" id="RHEA-COMP:11368"/>
        <dbReference type="ChEBI" id="CHEBI:29950"/>
        <dbReference type="ChEBI" id="CHEBI:82612"/>
        <dbReference type="ChEBI" id="CHEBI:85445"/>
        <dbReference type="ChEBI" id="CHEBI:85448"/>
        <dbReference type="EC" id="2.1.1.63"/>
    </reaction>
</comment>
<dbReference type="InterPro" id="IPR014048">
    <property type="entry name" value="MethylDNA_cys_MeTrfase_DNA-bd"/>
</dbReference>
<evidence type="ECO:0000256" key="4">
    <source>
        <dbReference type="ARBA" id="ARBA00022763"/>
    </source>
</evidence>
<feature type="domain" description="Methylated-DNA-[protein]-cysteine S-methyltransferase DNA binding" evidence="7">
    <location>
        <begin position="89"/>
        <end position="169"/>
    </location>
</feature>
<gene>
    <name evidence="8" type="ORF">B7G68_18965</name>
</gene>
<comment type="catalytic activity">
    <reaction evidence="1">
        <text>a 4-O-methyl-thymidine in DNA + L-cysteinyl-[protein] = a thymidine in DNA + S-methyl-L-cysteinyl-[protein]</text>
        <dbReference type="Rhea" id="RHEA:53428"/>
        <dbReference type="Rhea" id="RHEA-COMP:10131"/>
        <dbReference type="Rhea" id="RHEA-COMP:10132"/>
        <dbReference type="Rhea" id="RHEA-COMP:13555"/>
        <dbReference type="Rhea" id="RHEA-COMP:13556"/>
        <dbReference type="ChEBI" id="CHEBI:29950"/>
        <dbReference type="ChEBI" id="CHEBI:82612"/>
        <dbReference type="ChEBI" id="CHEBI:137386"/>
        <dbReference type="ChEBI" id="CHEBI:137387"/>
        <dbReference type="EC" id="2.1.1.63"/>
    </reaction>
</comment>
<evidence type="ECO:0000256" key="6">
    <source>
        <dbReference type="ARBA" id="ARBA00049348"/>
    </source>
</evidence>
<protein>
    <submittedName>
        <fullName evidence="8">Methylated-DNA--[protein]-cysteine S-methyltransferase</fullName>
    </submittedName>
</protein>
<name>A0ABM6TKG4_9CAUL</name>
<reference evidence="8 9" key="1">
    <citation type="journal article" date="2015" name="Biotechnol. Bioeng.">
        <title>Genome sequence and phenotypic characterization of Caulobacter segnis.</title>
        <authorList>
            <person name="Patel S."/>
            <person name="Fletcher B."/>
            <person name="Scott D.C."/>
            <person name="Ely B."/>
        </authorList>
    </citation>
    <scope>NUCLEOTIDE SEQUENCE [LARGE SCALE GENOMIC DNA]</scope>
    <source>
        <strain evidence="8 9">TK0059</strain>
    </source>
</reference>
<keyword evidence="3" id="KW-0808">Transferase</keyword>
<dbReference type="InterPro" id="IPR001497">
    <property type="entry name" value="MethylDNA_cys_MeTrfase_AS"/>
</dbReference>
<evidence type="ECO:0000256" key="2">
    <source>
        <dbReference type="ARBA" id="ARBA00022603"/>
    </source>
</evidence>
<evidence type="ECO:0000313" key="8">
    <source>
        <dbReference type="EMBL" id="AVQ03732.1"/>
    </source>
</evidence>
<evidence type="ECO:0000256" key="5">
    <source>
        <dbReference type="ARBA" id="ARBA00023204"/>
    </source>
</evidence>
<evidence type="ECO:0000259" key="7">
    <source>
        <dbReference type="Pfam" id="PF01035"/>
    </source>
</evidence>
<keyword evidence="9" id="KW-1185">Reference proteome</keyword>
<dbReference type="Proteomes" id="UP000240527">
    <property type="component" value="Chromosome"/>
</dbReference>
<proteinExistence type="predicted"/>
<dbReference type="InterPro" id="IPR036631">
    <property type="entry name" value="MGMT_N_sf"/>
</dbReference>
<dbReference type="PROSITE" id="PS00374">
    <property type="entry name" value="MGMT"/>
    <property type="match status" value="1"/>
</dbReference>
<dbReference type="PANTHER" id="PTHR10815">
    <property type="entry name" value="METHYLATED-DNA--PROTEIN-CYSTEINE METHYLTRANSFERASE"/>
    <property type="match status" value="1"/>
</dbReference>
<dbReference type="PANTHER" id="PTHR10815:SF5">
    <property type="entry name" value="METHYLATED-DNA--PROTEIN-CYSTEINE METHYLTRANSFERASE"/>
    <property type="match status" value="1"/>
</dbReference>
<dbReference type="InterPro" id="IPR036388">
    <property type="entry name" value="WH-like_DNA-bd_sf"/>
</dbReference>